<keyword evidence="2" id="KW-0547">Nucleotide-binding</keyword>
<dbReference type="EMBL" id="JAAFGS010000002">
    <property type="protein sequence ID" value="NGZ75039.1"/>
    <property type="molecule type" value="Genomic_DNA"/>
</dbReference>
<sequence>MLQVQEVGYGYGHRSWWRSRSESDFVLKRVSFELESACCLGLLGTSGAGKSTLGRVVLGLQKPHQGQVLFEGRDLYAAGGRLRKTLRREVQVVFQDCHSSVNPLMTADQIIGEPLRNYERLSARELKRRTGELLEQVGLSIDDGSKRPDQFSGGQLQRINIARAIALRPKLIVLDEPVSSLDRMHQSLILDLLAELKASLGVSYLFITHDIQAAMTLCDRVAVMDRGEIVHLTDSPDSLRDSGQTAVRDLIEAVLPEHPADRLTLF</sequence>
<reference evidence="5 6" key="1">
    <citation type="submission" date="2020-01" db="EMBL/GenBank/DDBJ databases">
        <title>Polyphasic characterisation and genomic insights into a novel alkali tolerant bacterium VR-M41.</title>
        <authorList>
            <person name="Vemuluri V.R."/>
        </authorList>
    </citation>
    <scope>NUCLEOTIDE SEQUENCE [LARGE SCALE GENOMIC DNA]</scope>
    <source>
        <strain evidence="5 6">VR-M41</strain>
    </source>
</reference>
<dbReference type="PROSITE" id="PS00211">
    <property type="entry name" value="ABC_TRANSPORTER_1"/>
    <property type="match status" value="1"/>
</dbReference>
<dbReference type="InterPro" id="IPR017871">
    <property type="entry name" value="ABC_transporter-like_CS"/>
</dbReference>
<evidence type="ECO:0000256" key="1">
    <source>
        <dbReference type="ARBA" id="ARBA00022448"/>
    </source>
</evidence>
<dbReference type="GO" id="GO:0005524">
    <property type="term" value="F:ATP binding"/>
    <property type="evidence" value="ECO:0007669"/>
    <property type="project" value="UniProtKB-KW"/>
</dbReference>
<dbReference type="PANTHER" id="PTHR43776:SF8">
    <property type="entry name" value="ABC TRANSPORTER, ATP-BINDING PROTEIN"/>
    <property type="match status" value="1"/>
</dbReference>
<dbReference type="InterPro" id="IPR027417">
    <property type="entry name" value="P-loop_NTPase"/>
</dbReference>
<dbReference type="PANTHER" id="PTHR43776">
    <property type="entry name" value="TRANSPORT ATP-BINDING PROTEIN"/>
    <property type="match status" value="1"/>
</dbReference>
<dbReference type="Gene3D" id="3.40.50.300">
    <property type="entry name" value="P-loop containing nucleotide triphosphate hydrolases"/>
    <property type="match status" value="1"/>
</dbReference>
<dbReference type="RefSeq" id="WP_166273408.1">
    <property type="nucleotide sequence ID" value="NZ_JAAFGS010000002.1"/>
</dbReference>
<evidence type="ECO:0000313" key="5">
    <source>
        <dbReference type="EMBL" id="NGZ75039.1"/>
    </source>
</evidence>
<evidence type="ECO:0000313" key="6">
    <source>
        <dbReference type="Proteomes" id="UP000800303"/>
    </source>
</evidence>
<protein>
    <submittedName>
        <fullName evidence="5">ATP-binding cassette domain-containing protein</fullName>
    </submittedName>
</protein>
<comment type="caution">
    <text evidence="5">The sequence shown here is derived from an EMBL/GenBank/DDBJ whole genome shotgun (WGS) entry which is preliminary data.</text>
</comment>
<keyword evidence="6" id="KW-1185">Reference proteome</keyword>
<dbReference type="PROSITE" id="PS50893">
    <property type="entry name" value="ABC_TRANSPORTER_2"/>
    <property type="match status" value="1"/>
</dbReference>
<keyword evidence="3 5" id="KW-0067">ATP-binding</keyword>
<dbReference type="InterPro" id="IPR050319">
    <property type="entry name" value="ABC_transp_ATP-bind"/>
</dbReference>
<evidence type="ECO:0000256" key="3">
    <source>
        <dbReference type="ARBA" id="ARBA00022840"/>
    </source>
</evidence>
<evidence type="ECO:0000259" key="4">
    <source>
        <dbReference type="PROSITE" id="PS50893"/>
    </source>
</evidence>
<dbReference type="InterPro" id="IPR003439">
    <property type="entry name" value="ABC_transporter-like_ATP-bd"/>
</dbReference>
<dbReference type="Pfam" id="PF00005">
    <property type="entry name" value="ABC_tran"/>
    <property type="match status" value="1"/>
</dbReference>
<dbReference type="SMART" id="SM00382">
    <property type="entry name" value="AAA"/>
    <property type="match status" value="1"/>
</dbReference>
<dbReference type="Proteomes" id="UP000800303">
    <property type="component" value="Unassembled WGS sequence"/>
</dbReference>
<evidence type="ECO:0000256" key="2">
    <source>
        <dbReference type="ARBA" id="ARBA00022741"/>
    </source>
</evidence>
<organism evidence="5 6">
    <name type="scientific">Saccharibacillus alkalitolerans</name>
    <dbReference type="NCBI Taxonomy" id="2705290"/>
    <lineage>
        <taxon>Bacteria</taxon>
        <taxon>Bacillati</taxon>
        <taxon>Bacillota</taxon>
        <taxon>Bacilli</taxon>
        <taxon>Bacillales</taxon>
        <taxon>Paenibacillaceae</taxon>
        <taxon>Saccharibacillus</taxon>
    </lineage>
</organism>
<proteinExistence type="predicted"/>
<accession>A0ABX0F4U9</accession>
<keyword evidence="1" id="KW-0813">Transport</keyword>
<dbReference type="InterPro" id="IPR003593">
    <property type="entry name" value="AAA+_ATPase"/>
</dbReference>
<name>A0ABX0F4U9_9BACL</name>
<dbReference type="SUPFAM" id="SSF52540">
    <property type="entry name" value="P-loop containing nucleoside triphosphate hydrolases"/>
    <property type="match status" value="1"/>
</dbReference>
<dbReference type="CDD" id="cd03257">
    <property type="entry name" value="ABC_NikE_OppD_transporters"/>
    <property type="match status" value="1"/>
</dbReference>
<feature type="domain" description="ABC transporter" evidence="4">
    <location>
        <begin position="2"/>
        <end position="251"/>
    </location>
</feature>
<gene>
    <name evidence="5" type="ORF">GYN08_06900</name>
</gene>